<feature type="compositionally biased region" description="Basic and acidic residues" evidence="2">
    <location>
        <begin position="927"/>
        <end position="940"/>
    </location>
</feature>
<feature type="compositionally biased region" description="Basic and acidic residues" evidence="2">
    <location>
        <begin position="672"/>
        <end position="698"/>
    </location>
</feature>
<feature type="compositionally biased region" description="Basic and acidic residues" evidence="2">
    <location>
        <begin position="705"/>
        <end position="719"/>
    </location>
</feature>
<feature type="coiled-coil region" evidence="1">
    <location>
        <begin position="627"/>
        <end position="662"/>
    </location>
</feature>
<proteinExistence type="predicted"/>
<feature type="coiled-coil region" evidence="1">
    <location>
        <begin position="1003"/>
        <end position="1115"/>
    </location>
</feature>
<dbReference type="EMBL" id="BFEA01000137">
    <property type="protein sequence ID" value="GBG70847.1"/>
    <property type="molecule type" value="Genomic_DNA"/>
</dbReference>
<accession>A0A388KLD5</accession>
<feature type="region of interest" description="Disordered" evidence="2">
    <location>
        <begin position="812"/>
        <end position="835"/>
    </location>
</feature>
<feature type="region of interest" description="Disordered" evidence="2">
    <location>
        <begin position="514"/>
        <end position="543"/>
    </location>
</feature>
<feature type="region of interest" description="Disordered" evidence="2">
    <location>
        <begin position="1116"/>
        <end position="1144"/>
    </location>
</feature>
<evidence type="ECO:0000313" key="3">
    <source>
        <dbReference type="EMBL" id="GBG70847.1"/>
    </source>
</evidence>
<feature type="region of interest" description="Disordered" evidence="2">
    <location>
        <begin position="663"/>
        <end position="750"/>
    </location>
</feature>
<feature type="compositionally biased region" description="Basic and acidic residues" evidence="2">
    <location>
        <begin position="528"/>
        <end position="540"/>
    </location>
</feature>
<reference evidence="3 4" key="1">
    <citation type="journal article" date="2018" name="Cell">
        <title>The Chara Genome: Secondary Complexity and Implications for Plant Terrestrialization.</title>
        <authorList>
            <person name="Nishiyama T."/>
            <person name="Sakayama H."/>
            <person name="Vries J.D."/>
            <person name="Buschmann H."/>
            <person name="Saint-Marcoux D."/>
            <person name="Ullrich K.K."/>
            <person name="Haas F.B."/>
            <person name="Vanderstraeten L."/>
            <person name="Becker D."/>
            <person name="Lang D."/>
            <person name="Vosolsobe S."/>
            <person name="Rombauts S."/>
            <person name="Wilhelmsson P.K.I."/>
            <person name="Janitza P."/>
            <person name="Kern R."/>
            <person name="Heyl A."/>
            <person name="Rumpler F."/>
            <person name="Villalobos L.I.A.C."/>
            <person name="Clay J.M."/>
            <person name="Skokan R."/>
            <person name="Toyoda A."/>
            <person name="Suzuki Y."/>
            <person name="Kagoshima H."/>
            <person name="Schijlen E."/>
            <person name="Tajeshwar N."/>
            <person name="Catarino B."/>
            <person name="Hetherington A.J."/>
            <person name="Saltykova A."/>
            <person name="Bonnot C."/>
            <person name="Breuninger H."/>
            <person name="Symeonidi A."/>
            <person name="Radhakrishnan G.V."/>
            <person name="Van Nieuwerburgh F."/>
            <person name="Deforce D."/>
            <person name="Chang C."/>
            <person name="Karol K.G."/>
            <person name="Hedrich R."/>
            <person name="Ulvskov P."/>
            <person name="Glockner G."/>
            <person name="Delwiche C.F."/>
            <person name="Petrasek J."/>
            <person name="Van de Peer Y."/>
            <person name="Friml J."/>
            <person name="Beilby M."/>
            <person name="Dolan L."/>
            <person name="Kohara Y."/>
            <person name="Sugano S."/>
            <person name="Fujiyama A."/>
            <person name="Delaux P.-M."/>
            <person name="Quint M."/>
            <person name="TheiBen G."/>
            <person name="Hagemann M."/>
            <person name="Harholt J."/>
            <person name="Dunand C."/>
            <person name="Zachgo S."/>
            <person name="Langdale J."/>
            <person name="Maumus F."/>
            <person name="Straeten D.V.D."/>
            <person name="Gould S.B."/>
            <person name="Rensing S.A."/>
        </authorList>
    </citation>
    <scope>NUCLEOTIDE SEQUENCE [LARGE SCALE GENOMIC DNA]</scope>
    <source>
        <strain evidence="3 4">S276</strain>
    </source>
</reference>
<keyword evidence="1" id="KW-0175">Coiled coil</keyword>
<feature type="region of interest" description="Disordered" evidence="2">
    <location>
        <begin position="927"/>
        <end position="955"/>
    </location>
</feature>
<name>A0A388KLD5_CHABU</name>
<feature type="region of interest" description="Disordered" evidence="2">
    <location>
        <begin position="406"/>
        <end position="431"/>
    </location>
</feature>
<sequence>MAHREFMKVLKNRGLDHGKSSSIEDPHVLGDLCVDGIGKRGKEYERQRELDNGIHSGRGCELLAFTKIARGSLLEEEAEATNHRGEQQVLHKDPMAVCEGSCMSTGHGWMKFDPVSSRNGQSYRPDNRRGSGRAGIVGVDTSLDACTSSSGSSTPKADGMRLCEERKNMMRLSGESKQKLDSPACIGGSLGREDIDITLPKDCDRNGPYEERGGRNIYSAMHIGVNDKDVAPQIARLWDQRTSTKRECGLCGMETLGVGSRQSSLLDRHRNWGKQMGEGGGGGKYDDHGRCTEWNEHGNNDLNGRCHSTGGSEMEMGSDSNGSDGEEVQVISRAKICRGSLSEDNSHAMVRNSGSSGFSSGHVGLVNAYGLEVGNRREAHEGDVVEAGWPSTRDWRSYRPSFAVKRRSKEREQNCHVNGHASKSSSPHDAFKRNAERRQHLQERAQLQTMLAEEMERRMREEEAAEMKGRQVIELEQNNERLRKQLKEREQMVVAERRRVKSREELLRQVEEEKARLERENQALQTKEGYRHSELERDKGSGMVMVLEKENARLEEELALERQRREIREEEVKEEMEKKMAVLQTMVNKLQEEKSTLVEGLATEMESKAHDIAAAKDMIETMRKEWDERVEREARKVLREAEEEAEKREQELTMAQEAAQMEVAQVKKQAARTKDGRRRMYDKLDDLKSSKVGGRERIQEEEEPEAVRSKGNDMEKVVLDPEVMSGLIGRGEEGSESRQQLDQGEEKQEAQLKETLVSVQCLCDEQGEVIDTMKKKMQQDKLLMEAKERENHRLMGLVAGFSVREEKLKEELSRARQEGEKLKDEMNDKKKEVEHLKNEVKDLEKKLLEGEREKQELWTSISGEQSWDIEIEVKEREVDELRSLVKNLEQRLLDGERERQELWETLSGEQSLERDIEDELRNIVKSLEPRPLEGGGERQELWASLSEDQPREREREDEWDIEVFKLRTSVKCLEGRRSLEGGQDSQQLSAKSISDEKICGREIEVKEKEVEELRNMVKTFELRLREVDKERQELHASLSAAQSQEMKEMEGVKSSVEEVIAANEQLRAEIAGKKEELAEAALKIIKERTDREREVKELRETESQLRESLQEISRRLDGAISGRKQEEERAQQGDDRNSEVAQREKEVEELQGIVRNLRGRLVELEGEVSGLSDDVEEREEAALRLLEEVHAKQEIIDEARDQVHVQALNLLSCSFDYAASLLHWMSQIRFQGTEVEETAEQGNLDTSGKE</sequence>
<evidence type="ECO:0000256" key="2">
    <source>
        <dbReference type="SAM" id="MobiDB-lite"/>
    </source>
</evidence>
<evidence type="ECO:0000256" key="1">
    <source>
        <dbReference type="SAM" id="Coils"/>
    </source>
</evidence>
<gene>
    <name evidence="3" type="ORF">CBR_g8147</name>
</gene>
<dbReference type="AlphaFoldDB" id="A0A388KLD5"/>
<evidence type="ECO:0000313" key="4">
    <source>
        <dbReference type="Proteomes" id="UP000265515"/>
    </source>
</evidence>
<protein>
    <submittedName>
        <fullName evidence="3">Uncharacterized protein</fullName>
    </submittedName>
</protein>
<dbReference type="Proteomes" id="UP000265515">
    <property type="component" value="Unassembled WGS sequence"/>
</dbReference>
<dbReference type="OMA" id="QMDSNAD"/>
<keyword evidence="4" id="KW-1185">Reference proteome</keyword>
<comment type="caution">
    <text evidence="3">The sequence shown here is derived from an EMBL/GenBank/DDBJ whole genome shotgun (WGS) entry which is preliminary data.</text>
</comment>
<dbReference type="Gramene" id="GBG70847">
    <property type="protein sequence ID" value="GBG70847"/>
    <property type="gene ID" value="CBR_g8147"/>
</dbReference>
<organism evidence="3 4">
    <name type="scientific">Chara braunii</name>
    <name type="common">Braun's stonewort</name>
    <dbReference type="NCBI Taxonomy" id="69332"/>
    <lineage>
        <taxon>Eukaryota</taxon>
        <taxon>Viridiplantae</taxon>
        <taxon>Streptophyta</taxon>
        <taxon>Charophyceae</taxon>
        <taxon>Charales</taxon>
        <taxon>Characeae</taxon>
        <taxon>Chara</taxon>
    </lineage>
</organism>